<dbReference type="SUPFAM" id="SSF47473">
    <property type="entry name" value="EF-hand"/>
    <property type="match status" value="1"/>
</dbReference>
<evidence type="ECO:0000313" key="5">
    <source>
        <dbReference type="EMBL" id="GAA33630.1"/>
    </source>
</evidence>
<dbReference type="PROSITE" id="PS00018">
    <property type="entry name" value="EF_HAND_1"/>
    <property type="match status" value="1"/>
</dbReference>
<dbReference type="InterPro" id="IPR018247">
    <property type="entry name" value="EF_Hand_1_Ca_BS"/>
</dbReference>
<dbReference type="InterPro" id="IPR002048">
    <property type="entry name" value="EF_hand_dom"/>
</dbReference>
<dbReference type="CDD" id="cd00051">
    <property type="entry name" value="EFh"/>
    <property type="match status" value="2"/>
</dbReference>
<feature type="region of interest" description="Disordered" evidence="3">
    <location>
        <begin position="1"/>
        <end position="30"/>
    </location>
</feature>
<dbReference type="InterPro" id="IPR050230">
    <property type="entry name" value="CALM/Myosin/TropC-like"/>
</dbReference>
<dbReference type="Gene3D" id="1.10.238.10">
    <property type="entry name" value="EF-hand"/>
    <property type="match status" value="2"/>
</dbReference>
<gene>
    <name evidence="5" type="ORF">CLF_110042</name>
</gene>
<name>H2KUS1_CLOSI</name>
<evidence type="ECO:0000313" key="6">
    <source>
        <dbReference type="Proteomes" id="UP000008909"/>
    </source>
</evidence>
<dbReference type="PANTHER" id="PTHR23048:SF59">
    <property type="entry name" value="EF-HAND SUPERFAMILY PROTEIN"/>
    <property type="match status" value="1"/>
</dbReference>
<dbReference type="Pfam" id="PF00036">
    <property type="entry name" value="EF-hand_1"/>
    <property type="match status" value="1"/>
</dbReference>
<dbReference type="SMART" id="SM00054">
    <property type="entry name" value="EFh"/>
    <property type="match status" value="3"/>
</dbReference>
<dbReference type="EMBL" id="DF144166">
    <property type="protein sequence ID" value="GAA33630.1"/>
    <property type="molecule type" value="Genomic_DNA"/>
</dbReference>
<organism evidence="5 6">
    <name type="scientific">Clonorchis sinensis</name>
    <name type="common">Chinese liver fluke</name>
    <dbReference type="NCBI Taxonomy" id="79923"/>
    <lineage>
        <taxon>Eukaryota</taxon>
        <taxon>Metazoa</taxon>
        <taxon>Spiralia</taxon>
        <taxon>Lophotrochozoa</taxon>
        <taxon>Platyhelminthes</taxon>
        <taxon>Trematoda</taxon>
        <taxon>Digenea</taxon>
        <taxon>Opisthorchiida</taxon>
        <taxon>Opisthorchiata</taxon>
        <taxon>Opisthorchiidae</taxon>
        <taxon>Clonorchis</taxon>
    </lineage>
</organism>
<dbReference type="PROSITE" id="PS50222">
    <property type="entry name" value="EF_HAND_2"/>
    <property type="match status" value="2"/>
</dbReference>
<evidence type="ECO:0000256" key="3">
    <source>
        <dbReference type="SAM" id="MobiDB-lite"/>
    </source>
</evidence>
<dbReference type="GO" id="GO:0016460">
    <property type="term" value="C:myosin II complex"/>
    <property type="evidence" value="ECO:0007669"/>
    <property type="project" value="TreeGrafter"/>
</dbReference>
<feature type="domain" description="EF-hand" evidence="4">
    <location>
        <begin position="38"/>
        <end position="73"/>
    </location>
</feature>
<feature type="domain" description="EF-hand" evidence="4">
    <location>
        <begin position="110"/>
        <end position="145"/>
    </location>
</feature>
<keyword evidence="2" id="KW-0106">Calcium</keyword>
<evidence type="ECO:0000259" key="4">
    <source>
        <dbReference type="PROSITE" id="PS50222"/>
    </source>
</evidence>
<dbReference type="Proteomes" id="UP000008909">
    <property type="component" value="Unassembled WGS sequence"/>
</dbReference>
<keyword evidence="1" id="KW-0677">Repeat</keyword>
<accession>H2KUS1</accession>
<protein>
    <submittedName>
        <fullName evidence="5">Centrin-2</fullName>
    </submittedName>
</protein>
<dbReference type="PANTHER" id="PTHR23048">
    <property type="entry name" value="MYOSIN LIGHT CHAIN 1, 3"/>
    <property type="match status" value="1"/>
</dbReference>
<reference evidence="5" key="1">
    <citation type="journal article" date="2011" name="Genome Biol.">
        <title>The draft genome of the carcinogenic human liver fluke Clonorchis sinensis.</title>
        <authorList>
            <person name="Wang X."/>
            <person name="Chen W."/>
            <person name="Huang Y."/>
            <person name="Sun J."/>
            <person name="Men J."/>
            <person name="Liu H."/>
            <person name="Luo F."/>
            <person name="Guo L."/>
            <person name="Lv X."/>
            <person name="Deng C."/>
            <person name="Zhou C."/>
            <person name="Fan Y."/>
            <person name="Li X."/>
            <person name="Huang L."/>
            <person name="Hu Y."/>
            <person name="Liang C."/>
            <person name="Hu X."/>
            <person name="Xu J."/>
            <person name="Yu X."/>
        </authorList>
    </citation>
    <scope>NUCLEOTIDE SEQUENCE [LARGE SCALE GENOMIC DNA]</scope>
    <source>
        <strain evidence="5">Henan</strain>
    </source>
</reference>
<dbReference type="FunFam" id="1.10.238.10:FF:000001">
    <property type="entry name" value="Calmodulin 1"/>
    <property type="match status" value="1"/>
</dbReference>
<sequence>MEVGVLSSSQLDQKSKRSKTTKEKNKTANAIHLELSKTQKDDLLEAFNMLDAEGTGLIGIREISVALRALGFDPSASELRQILLSYDKENKGVEFKSFLELMTKKMTERDPNEELVKAFRIMDKDNTGAINFDDLKRAAKLLGEDINDEEIQRNLFTTEPYLVVLSKITYTNAAHSFTRPYISMAIEASRKVHTTFHCPTNDDVPHTRKPILADRYRPSEIPTLYCTTEIQTEETVQLMYRQYVHARKAASKTKI</sequence>
<feature type="compositionally biased region" description="Polar residues" evidence="3">
    <location>
        <begin position="1"/>
        <end position="12"/>
    </location>
</feature>
<evidence type="ECO:0000256" key="2">
    <source>
        <dbReference type="ARBA" id="ARBA00022837"/>
    </source>
</evidence>
<dbReference type="GO" id="GO:0005509">
    <property type="term" value="F:calcium ion binding"/>
    <property type="evidence" value="ECO:0007669"/>
    <property type="project" value="InterPro"/>
</dbReference>
<proteinExistence type="predicted"/>
<dbReference type="InterPro" id="IPR011992">
    <property type="entry name" value="EF-hand-dom_pair"/>
</dbReference>
<keyword evidence="6" id="KW-1185">Reference proteome</keyword>
<evidence type="ECO:0000256" key="1">
    <source>
        <dbReference type="ARBA" id="ARBA00022737"/>
    </source>
</evidence>
<dbReference type="AlphaFoldDB" id="H2KUS1"/>